<gene>
    <name evidence="2" type="ORF">B0H15DRAFT_805710</name>
</gene>
<feature type="compositionally biased region" description="Basic and acidic residues" evidence="1">
    <location>
        <begin position="37"/>
        <end position="49"/>
    </location>
</feature>
<dbReference type="Proteomes" id="UP001222325">
    <property type="component" value="Unassembled WGS sequence"/>
</dbReference>
<accession>A0AAD6TRW0</accession>
<evidence type="ECO:0000313" key="3">
    <source>
        <dbReference type="Proteomes" id="UP001222325"/>
    </source>
</evidence>
<dbReference type="EMBL" id="JARJCN010000083">
    <property type="protein sequence ID" value="KAJ7076264.1"/>
    <property type="molecule type" value="Genomic_DNA"/>
</dbReference>
<reference evidence="2" key="1">
    <citation type="submission" date="2023-03" db="EMBL/GenBank/DDBJ databases">
        <title>Massive genome expansion in bonnet fungi (Mycena s.s.) driven by repeated elements and novel gene families across ecological guilds.</title>
        <authorList>
            <consortium name="Lawrence Berkeley National Laboratory"/>
            <person name="Harder C.B."/>
            <person name="Miyauchi S."/>
            <person name="Viragh M."/>
            <person name="Kuo A."/>
            <person name="Thoen E."/>
            <person name="Andreopoulos B."/>
            <person name="Lu D."/>
            <person name="Skrede I."/>
            <person name="Drula E."/>
            <person name="Henrissat B."/>
            <person name="Morin E."/>
            <person name="Kohler A."/>
            <person name="Barry K."/>
            <person name="LaButti K."/>
            <person name="Morin E."/>
            <person name="Salamov A."/>
            <person name="Lipzen A."/>
            <person name="Mereny Z."/>
            <person name="Hegedus B."/>
            <person name="Baldrian P."/>
            <person name="Stursova M."/>
            <person name="Weitz H."/>
            <person name="Taylor A."/>
            <person name="Grigoriev I.V."/>
            <person name="Nagy L.G."/>
            <person name="Martin F."/>
            <person name="Kauserud H."/>
        </authorList>
    </citation>
    <scope>NUCLEOTIDE SEQUENCE</scope>
    <source>
        <strain evidence="2">CBHHK173m</strain>
    </source>
</reference>
<organism evidence="2 3">
    <name type="scientific">Mycena belliarum</name>
    <dbReference type="NCBI Taxonomy" id="1033014"/>
    <lineage>
        <taxon>Eukaryota</taxon>
        <taxon>Fungi</taxon>
        <taxon>Dikarya</taxon>
        <taxon>Basidiomycota</taxon>
        <taxon>Agaricomycotina</taxon>
        <taxon>Agaricomycetes</taxon>
        <taxon>Agaricomycetidae</taxon>
        <taxon>Agaricales</taxon>
        <taxon>Marasmiineae</taxon>
        <taxon>Mycenaceae</taxon>
        <taxon>Mycena</taxon>
    </lineage>
</organism>
<evidence type="ECO:0000313" key="2">
    <source>
        <dbReference type="EMBL" id="KAJ7076264.1"/>
    </source>
</evidence>
<sequence>MSDQSDILVEEKRLSHLREPGKAGKGGLRLQAAGSEPKGHCLRKSDGRGQAHRRGRQGQKGCHGRAGASGGADVDVDAHHCRRGLAQRAAGRAPFLRIGGLAGAGGAKAFPSCCGGGGSGELHRHYEWQSRSSEGTTYSMYRACGEDLVPFICASCVQGELDVRPDIDELAAYAWRRLAQHACAGTPARRCAFANGGRSVRMRTAEAAGWTAGG</sequence>
<protein>
    <submittedName>
        <fullName evidence="2">Uncharacterized protein</fullName>
    </submittedName>
</protein>
<comment type="caution">
    <text evidence="2">The sequence shown here is derived from an EMBL/GenBank/DDBJ whole genome shotgun (WGS) entry which is preliminary data.</text>
</comment>
<dbReference type="AlphaFoldDB" id="A0AAD6TRW0"/>
<keyword evidence="3" id="KW-1185">Reference proteome</keyword>
<proteinExistence type="predicted"/>
<name>A0AAD6TRW0_9AGAR</name>
<feature type="region of interest" description="Disordered" evidence="1">
    <location>
        <begin position="14"/>
        <end position="73"/>
    </location>
</feature>
<evidence type="ECO:0000256" key="1">
    <source>
        <dbReference type="SAM" id="MobiDB-lite"/>
    </source>
</evidence>